<dbReference type="AlphaFoldDB" id="A0A5B1M870"/>
<dbReference type="EMBL" id="VUJW01000001">
    <property type="protein sequence ID" value="KAA1429495.1"/>
    <property type="molecule type" value="Genomic_DNA"/>
</dbReference>
<name>A0A5B1M870_9ACTN</name>
<proteinExistence type="predicted"/>
<reference evidence="1 2" key="2">
    <citation type="submission" date="2019-09" db="EMBL/GenBank/DDBJ databases">
        <authorList>
            <person name="Jin C."/>
        </authorList>
    </citation>
    <scope>NUCLEOTIDE SEQUENCE [LARGE SCALE GENOMIC DNA]</scope>
    <source>
        <strain evidence="1 2">BN140041</strain>
    </source>
</reference>
<dbReference type="Proteomes" id="UP000324351">
    <property type="component" value="Unassembled WGS sequence"/>
</dbReference>
<reference evidence="1 2" key="1">
    <citation type="submission" date="2019-09" db="EMBL/GenBank/DDBJ databases">
        <title>Nocardioides panacisoli sp. nov., isolated from the soil of a ginseng field.</title>
        <authorList>
            <person name="Cho C."/>
        </authorList>
    </citation>
    <scope>NUCLEOTIDE SEQUENCE [LARGE SCALE GENOMIC DNA]</scope>
    <source>
        <strain evidence="1 2">BN140041</strain>
    </source>
</reference>
<dbReference type="Pfam" id="PF10706">
    <property type="entry name" value="Aminoglyc_resit"/>
    <property type="match status" value="1"/>
</dbReference>
<sequence length="185" mass="20869">MLPGALAAFTGRWWLAGGWALDRHLGRQTREHGDTDVLVLRHEQRALREALADWDVHAADPPGHLRPWAPGEQLPDGVHDVWCRRTPTAPWSLQVMIDDADEGVWRYRRDVRVTRPVGDLDGPASTDAMRVLAPEVQLLQKSKQPRPKDEADFAAVVPVLEPERRTWLAEALRMVSPSHPWLAAL</sequence>
<organism evidence="1 2">
    <name type="scientific">Nocardioides antri</name>
    <dbReference type="NCBI Taxonomy" id="2607659"/>
    <lineage>
        <taxon>Bacteria</taxon>
        <taxon>Bacillati</taxon>
        <taxon>Actinomycetota</taxon>
        <taxon>Actinomycetes</taxon>
        <taxon>Propionibacteriales</taxon>
        <taxon>Nocardioidaceae</taxon>
        <taxon>Nocardioides</taxon>
    </lineage>
</organism>
<evidence type="ECO:0000313" key="1">
    <source>
        <dbReference type="EMBL" id="KAA1429495.1"/>
    </source>
</evidence>
<accession>A0A5B1M870</accession>
<dbReference type="InterPro" id="IPR019646">
    <property type="entry name" value="Aminoglyc_AdlTrfase"/>
</dbReference>
<protein>
    <submittedName>
        <fullName evidence="1">Amino acid transporter</fullName>
    </submittedName>
</protein>
<gene>
    <name evidence="1" type="ORF">F0U47_03150</name>
</gene>
<evidence type="ECO:0000313" key="2">
    <source>
        <dbReference type="Proteomes" id="UP000324351"/>
    </source>
</evidence>
<dbReference type="Gene3D" id="3.30.460.40">
    <property type="match status" value="1"/>
</dbReference>
<comment type="caution">
    <text evidence="1">The sequence shown here is derived from an EMBL/GenBank/DDBJ whole genome shotgun (WGS) entry which is preliminary data.</text>
</comment>
<keyword evidence="2" id="KW-1185">Reference proteome</keyword>